<dbReference type="CDD" id="cd05829">
    <property type="entry name" value="Sortase_F"/>
    <property type="match status" value="1"/>
</dbReference>
<dbReference type="Proteomes" id="UP000198327">
    <property type="component" value="Unassembled WGS sequence"/>
</dbReference>
<dbReference type="InterPro" id="IPR042001">
    <property type="entry name" value="Sortase_F"/>
</dbReference>
<dbReference type="InterPro" id="IPR023365">
    <property type="entry name" value="Sortase_dom-sf"/>
</dbReference>
<dbReference type="EMBL" id="FZOW01000019">
    <property type="protein sequence ID" value="SNT43418.1"/>
    <property type="molecule type" value="Genomic_DNA"/>
</dbReference>
<evidence type="ECO:0000313" key="2">
    <source>
        <dbReference type="EMBL" id="SNT43418.1"/>
    </source>
</evidence>
<gene>
    <name evidence="2" type="ORF">SAMN05421642_11949</name>
</gene>
<reference evidence="3" key="1">
    <citation type="submission" date="2017-06" db="EMBL/GenBank/DDBJ databases">
        <authorList>
            <person name="Varghese N."/>
            <person name="Submissions S."/>
        </authorList>
    </citation>
    <scope>NUCLEOTIDE SEQUENCE [LARGE SCALE GENOMIC DNA]</scope>
    <source>
        <strain evidence="3">JCM 23211</strain>
    </source>
</reference>
<dbReference type="Pfam" id="PF04203">
    <property type="entry name" value="Sortase"/>
    <property type="match status" value="1"/>
</dbReference>
<organism evidence="2 3">
    <name type="scientific">Rhodococcoides kyotonense</name>
    <dbReference type="NCBI Taxonomy" id="398843"/>
    <lineage>
        <taxon>Bacteria</taxon>
        <taxon>Bacillati</taxon>
        <taxon>Actinomycetota</taxon>
        <taxon>Actinomycetes</taxon>
        <taxon>Mycobacteriales</taxon>
        <taxon>Nocardiaceae</taxon>
        <taxon>Rhodococcoides</taxon>
    </lineage>
</organism>
<name>A0A239MN60_9NOCA</name>
<dbReference type="Gene3D" id="2.40.260.10">
    <property type="entry name" value="Sortase"/>
    <property type="match status" value="1"/>
</dbReference>
<proteinExistence type="predicted"/>
<evidence type="ECO:0000313" key="3">
    <source>
        <dbReference type="Proteomes" id="UP000198327"/>
    </source>
</evidence>
<accession>A0A239MN60</accession>
<keyword evidence="3" id="KW-1185">Reference proteome</keyword>
<dbReference type="AlphaFoldDB" id="A0A239MN60"/>
<keyword evidence="1" id="KW-0378">Hydrolase</keyword>
<sequence>MHTTTGIPVPERVAIQAIGLDEPLVELGLLTDGQMEVPSDYDDVGWFAGGGRPGGHGPSVLAGHVDSTTGPAVFDGLRRLSWGDVVAITSAAGEEAHYRVTSTGEFSKDDFPTVDVFGATAADTVRLITCSGDFDAAVGSYDRNYVVFGERI</sequence>
<dbReference type="GO" id="GO:0016787">
    <property type="term" value="F:hydrolase activity"/>
    <property type="evidence" value="ECO:0007669"/>
    <property type="project" value="UniProtKB-KW"/>
</dbReference>
<dbReference type="InterPro" id="IPR005754">
    <property type="entry name" value="Sortase"/>
</dbReference>
<dbReference type="SUPFAM" id="SSF63817">
    <property type="entry name" value="Sortase"/>
    <property type="match status" value="1"/>
</dbReference>
<evidence type="ECO:0000256" key="1">
    <source>
        <dbReference type="ARBA" id="ARBA00022801"/>
    </source>
</evidence>
<protein>
    <submittedName>
        <fullName evidence="2">LPXTG-site transpeptidase (Sortase) family protein</fullName>
    </submittedName>
</protein>